<dbReference type="STRING" id="1108050.A0A0B7G1B9"/>
<keyword evidence="2" id="KW-1185">Reference proteome</keyword>
<dbReference type="AlphaFoldDB" id="A0A0B7G1B9"/>
<gene>
    <name evidence="1" type="ORF">RSOLAG1IB_10562</name>
</gene>
<name>A0A0B7G1B9_THACB</name>
<dbReference type="EMBL" id="LN679172">
    <property type="protein sequence ID" value="CEL62894.1"/>
    <property type="molecule type" value="Genomic_DNA"/>
</dbReference>
<reference evidence="1 2" key="1">
    <citation type="submission" date="2014-11" db="EMBL/GenBank/DDBJ databases">
        <authorList>
            <person name="Wibberg Daniel"/>
        </authorList>
    </citation>
    <scope>NUCLEOTIDE SEQUENCE [LARGE SCALE GENOMIC DNA]</scope>
    <source>
        <strain evidence="1">Rhizoctonia solani AG1-IB 7/3/14</strain>
    </source>
</reference>
<dbReference type="OrthoDB" id="2104739at2759"/>
<protein>
    <recommendedName>
        <fullName evidence="3">HNH nuclease domain-containing protein</fullName>
    </recommendedName>
</protein>
<organism evidence="1 2">
    <name type="scientific">Thanatephorus cucumeris (strain AG1-IB / isolate 7/3/14)</name>
    <name type="common">Lettuce bottom rot fungus</name>
    <name type="synonym">Rhizoctonia solani</name>
    <dbReference type="NCBI Taxonomy" id="1108050"/>
    <lineage>
        <taxon>Eukaryota</taxon>
        <taxon>Fungi</taxon>
        <taxon>Dikarya</taxon>
        <taxon>Basidiomycota</taxon>
        <taxon>Agaricomycotina</taxon>
        <taxon>Agaricomycetes</taxon>
        <taxon>Cantharellales</taxon>
        <taxon>Ceratobasidiaceae</taxon>
        <taxon>Rhizoctonia</taxon>
        <taxon>Rhizoctonia solani AG-1</taxon>
    </lineage>
</organism>
<evidence type="ECO:0008006" key="3">
    <source>
        <dbReference type="Google" id="ProtNLM"/>
    </source>
</evidence>
<evidence type="ECO:0000313" key="2">
    <source>
        <dbReference type="Proteomes" id="UP000059188"/>
    </source>
</evidence>
<proteinExistence type="predicted"/>
<accession>A0A0B7G1B9</accession>
<dbReference type="Proteomes" id="UP000059188">
    <property type="component" value="Unassembled WGS sequence"/>
</dbReference>
<evidence type="ECO:0000313" key="1">
    <source>
        <dbReference type="EMBL" id="CEL62894.1"/>
    </source>
</evidence>
<sequence>MLIQAPAIAGRTYVAGLINGCASNKEITELGEVYLGQFVDYLRAPRAPRTPRTPPMPLPTGAGADHILPAPTSHTEAKKQALIRDNYRCMLTGAVDNDAVKFMPGLRSEAINTKAAVRITGCCNILPQYGGYDDMDEFNYPDTTLWQLVYLFGGVSESQLGEHGVHGLGNVLTLEYGLRSIFDGFDIWLEPTGEADNQYFIKGQEESDCRGLPERVTFYSSFPGLELPSPQYLSVHAAFARVIKLSGASRIIARIIRDLENNRVLSWNGSSAQVLNQLLSAETLKAF</sequence>